<gene>
    <name evidence="1" type="ORF">BSONL12_15089</name>
</gene>
<evidence type="ECO:0000313" key="2">
    <source>
        <dbReference type="Proteomes" id="UP000011907"/>
    </source>
</evidence>
<dbReference type="Proteomes" id="UP000011907">
    <property type="component" value="Unassembled WGS sequence"/>
</dbReference>
<dbReference type="AlphaFoldDB" id="M5PBK9"/>
<proteinExistence type="predicted"/>
<name>M5PBK9_9BACI</name>
<sequence length="83" mass="9344">MYLQSNTDSATNNDHASSSVCRGAAGILTNMIKNAYRFNLQVFCRRSYALFNISADSRGRCIVRKSQIYDRSGFFALPNIPEK</sequence>
<comment type="caution">
    <text evidence="1">The sequence shown here is derived from an EMBL/GenBank/DDBJ whole genome shotgun (WGS) entry which is preliminary data.</text>
</comment>
<protein>
    <submittedName>
        <fullName evidence="1">Uncharacterized protein</fullName>
    </submittedName>
</protein>
<organism evidence="1 2">
    <name type="scientific">Bacillus sonorensis L12</name>
    <dbReference type="NCBI Taxonomy" id="1274524"/>
    <lineage>
        <taxon>Bacteria</taxon>
        <taxon>Bacillati</taxon>
        <taxon>Bacillota</taxon>
        <taxon>Bacilli</taxon>
        <taxon>Bacillales</taxon>
        <taxon>Bacillaceae</taxon>
        <taxon>Bacillus</taxon>
    </lineage>
</organism>
<dbReference type="STRING" id="1274524.BSONL12_15089"/>
<dbReference type="PATRIC" id="fig|1274524.3.peg.3257"/>
<accession>M5PBK9</accession>
<reference evidence="1 2" key="1">
    <citation type="journal article" date="2013" name="Genome Announc.">
        <title>Draft Whole-Genome Sequence of Bacillus sonorensis Strain L12, a Source of Nonribosomal Lipopeptides.</title>
        <authorList>
            <person name="Adimpong D.B."/>
            <person name="Sorensen K.I."/>
            <person name="Nielsen D.S."/>
            <person name="Thorsen L."/>
            <person name="Rasmussen T.B."/>
            <person name="Derkx P.M."/>
            <person name="Jespersen L."/>
        </authorList>
    </citation>
    <scope>NUCLEOTIDE SEQUENCE [LARGE SCALE GENOMIC DNA]</scope>
    <source>
        <strain evidence="1 2">L12</strain>
    </source>
</reference>
<evidence type="ECO:0000313" key="1">
    <source>
        <dbReference type="EMBL" id="EME73070.1"/>
    </source>
</evidence>
<dbReference type="EMBL" id="AOFM01000009">
    <property type="protein sequence ID" value="EME73070.1"/>
    <property type="molecule type" value="Genomic_DNA"/>
</dbReference>